<dbReference type="Proteomes" id="UP000317550">
    <property type="component" value="Chromosome"/>
</dbReference>
<keyword evidence="3" id="KW-1185">Reference proteome</keyword>
<name>A0A516SI29_9NEIS</name>
<dbReference type="OrthoDB" id="3392378at2"/>
<proteinExistence type="predicted"/>
<dbReference type="RefSeq" id="WP_144279188.1">
    <property type="nucleotide sequence ID" value="NZ_CP041730.1"/>
</dbReference>
<dbReference type="KEGG" id="cari:FNU76_16420"/>
<organism evidence="2 3">
    <name type="scientific">Chitinimonas arctica</name>
    <dbReference type="NCBI Taxonomy" id="2594795"/>
    <lineage>
        <taxon>Bacteria</taxon>
        <taxon>Pseudomonadati</taxon>
        <taxon>Pseudomonadota</taxon>
        <taxon>Betaproteobacteria</taxon>
        <taxon>Neisseriales</taxon>
        <taxon>Chitinibacteraceae</taxon>
        <taxon>Chitinimonas</taxon>
    </lineage>
</organism>
<evidence type="ECO:0000313" key="3">
    <source>
        <dbReference type="Proteomes" id="UP000317550"/>
    </source>
</evidence>
<evidence type="ECO:0000313" key="2">
    <source>
        <dbReference type="EMBL" id="QDQ27800.1"/>
    </source>
</evidence>
<reference evidence="3" key="1">
    <citation type="submission" date="2019-07" db="EMBL/GenBank/DDBJ databases">
        <title>Chitinimonas sp. nov., isolated from Ny-Alesund, arctica soil.</title>
        <authorList>
            <person name="Xu Q."/>
            <person name="Peng F."/>
        </authorList>
    </citation>
    <scope>NUCLEOTIDE SEQUENCE [LARGE SCALE GENOMIC DNA]</scope>
    <source>
        <strain evidence="3">R3-44</strain>
    </source>
</reference>
<dbReference type="Gene3D" id="1.10.1200.10">
    <property type="entry name" value="ACP-like"/>
    <property type="match status" value="1"/>
</dbReference>
<feature type="domain" description="Carrier" evidence="1">
    <location>
        <begin position="4"/>
        <end position="79"/>
    </location>
</feature>
<evidence type="ECO:0000259" key="1">
    <source>
        <dbReference type="PROSITE" id="PS50075"/>
    </source>
</evidence>
<accession>A0A516SI29</accession>
<dbReference type="InterPro" id="IPR009081">
    <property type="entry name" value="PP-bd_ACP"/>
</dbReference>
<dbReference type="NCBIfam" id="NF003757">
    <property type="entry name" value="PRK05350.1"/>
    <property type="match status" value="1"/>
</dbReference>
<protein>
    <submittedName>
        <fullName evidence="2">Acyl carrier protein</fullName>
    </submittedName>
</protein>
<gene>
    <name evidence="2" type="ORF">FNU76_16420</name>
</gene>
<dbReference type="InterPro" id="IPR036736">
    <property type="entry name" value="ACP-like_sf"/>
</dbReference>
<sequence>MTKQEIFDHLSALLSESFAVDPALIQPAARLYEDLDIDSIDAVDLIGKLKPMLGRRLQADAFKSAHTLADVVDALHALMNETAGP</sequence>
<dbReference type="Pfam" id="PF00550">
    <property type="entry name" value="PP-binding"/>
    <property type="match status" value="1"/>
</dbReference>
<dbReference type="AlphaFoldDB" id="A0A516SI29"/>
<dbReference type="SUPFAM" id="SSF47336">
    <property type="entry name" value="ACP-like"/>
    <property type="match status" value="1"/>
</dbReference>
<dbReference type="EMBL" id="CP041730">
    <property type="protein sequence ID" value="QDQ27800.1"/>
    <property type="molecule type" value="Genomic_DNA"/>
</dbReference>
<dbReference type="PROSITE" id="PS50075">
    <property type="entry name" value="CARRIER"/>
    <property type="match status" value="1"/>
</dbReference>